<accession>A0ABM0GYY2</accession>
<evidence type="ECO:0000313" key="10">
    <source>
        <dbReference type="Proteomes" id="UP000694865"/>
    </source>
</evidence>
<evidence type="ECO:0000256" key="9">
    <source>
        <dbReference type="ARBA" id="ARBA00023180"/>
    </source>
</evidence>
<keyword evidence="9" id="KW-0325">Glycoprotein</keyword>
<dbReference type="PANTHER" id="PTHR14647">
    <property type="entry name" value="GALACTOSE-3-O-SULFOTRANSFERASE"/>
    <property type="match status" value="1"/>
</dbReference>
<proteinExistence type="inferred from homology"/>
<evidence type="ECO:0000313" key="11">
    <source>
        <dbReference type="RefSeq" id="XP_002740493.1"/>
    </source>
</evidence>
<name>A0ABM0GYY2_SACKO</name>
<evidence type="ECO:0000256" key="7">
    <source>
        <dbReference type="ARBA" id="ARBA00023034"/>
    </source>
</evidence>
<keyword evidence="3" id="KW-0808">Transferase</keyword>
<dbReference type="InterPro" id="IPR009729">
    <property type="entry name" value="Gal-3-0_sulfotransfrase"/>
</dbReference>
<comment type="subcellular location">
    <subcellularLocation>
        <location evidence="1">Golgi apparatus membrane</location>
        <topology evidence="1">Single-pass type II membrane protein</topology>
    </subcellularLocation>
</comment>
<protein>
    <submittedName>
        <fullName evidence="11">Galactose-3-O-sulfotransferase 3-like</fullName>
    </submittedName>
</protein>
<dbReference type="InterPro" id="IPR027417">
    <property type="entry name" value="P-loop_NTPase"/>
</dbReference>
<evidence type="ECO:0000256" key="3">
    <source>
        <dbReference type="ARBA" id="ARBA00022679"/>
    </source>
</evidence>
<evidence type="ECO:0000256" key="5">
    <source>
        <dbReference type="ARBA" id="ARBA00022968"/>
    </source>
</evidence>
<keyword evidence="4" id="KW-0812">Transmembrane</keyword>
<dbReference type="SUPFAM" id="SSF52540">
    <property type="entry name" value="P-loop containing nucleoside triphosphate hydrolases"/>
    <property type="match status" value="1"/>
</dbReference>
<evidence type="ECO:0000256" key="1">
    <source>
        <dbReference type="ARBA" id="ARBA00004323"/>
    </source>
</evidence>
<keyword evidence="5" id="KW-0735">Signal-anchor</keyword>
<organism evidence="10 11">
    <name type="scientific">Saccoglossus kowalevskii</name>
    <name type="common">Acorn worm</name>
    <dbReference type="NCBI Taxonomy" id="10224"/>
    <lineage>
        <taxon>Eukaryota</taxon>
        <taxon>Metazoa</taxon>
        <taxon>Hemichordata</taxon>
        <taxon>Enteropneusta</taxon>
        <taxon>Harrimaniidae</taxon>
        <taxon>Saccoglossus</taxon>
    </lineage>
</organism>
<comment type="similarity">
    <text evidence="2">Belongs to the galactose-3-O-sulfotransferase family.</text>
</comment>
<dbReference type="Proteomes" id="UP000694865">
    <property type="component" value="Unplaced"/>
</dbReference>
<dbReference type="GeneID" id="100375446"/>
<evidence type="ECO:0000256" key="2">
    <source>
        <dbReference type="ARBA" id="ARBA00008124"/>
    </source>
</evidence>
<reference evidence="11" key="1">
    <citation type="submission" date="2025-08" db="UniProtKB">
        <authorList>
            <consortium name="RefSeq"/>
        </authorList>
    </citation>
    <scope>IDENTIFICATION</scope>
    <source>
        <tissue evidence="11">Testes</tissue>
    </source>
</reference>
<gene>
    <name evidence="11" type="primary">LOC100375446</name>
</gene>
<keyword evidence="10" id="KW-1185">Reference proteome</keyword>
<evidence type="ECO:0000256" key="4">
    <source>
        <dbReference type="ARBA" id="ARBA00022692"/>
    </source>
</evidence>
<keyword evidence="6" id="KW-1133">Transmembrane helix</keyword>
<evidence type="ECO:0000256" key="8">
    <source>
        <dbReference type="ARBA" id="ARBA00023136"/>
    </source>
</evidence>
<dbReference type="PANTHER" id="PTHR14647:SF87">
    <property type="entry name" value="PUTATIVE-RELATED"/>
    <property type="match status" value="1"/>
</dbReference>
<dbReference type="Gene3D" id="3.40.50.300">
    <property type="entry name" value="P-loop containing nucleotide triphosphate hydrolases"/>
    <property type="match status" value="1"/>
</dbReference>
<sequence length="306" mass="36765">MPHMSYNTHINSTTECKPVSKFIFIKTMKTGSSTTTTMLVRYGLRNKLKIARDHEDIECTNCSTIDYSVTHRRYIRSSLDNLVTNAKYFTILRSPYSQLLSAFHWFNFTQFIGNISFEKFIEHPERFQNSTEVHHQHKNGQLWYLEPNFNMNQLDDDTYIQQTFKQLEAEMDLVMITEYYDESLILLKKMLCWKFDDLIYHKKKVHSPKEELSDSMKTSIRKWNKADFLLYAYFNRTFWEKVNNYDGDFHKDLREFRNKQQKVTSKCKAQRNNLLCRRLFLDSWPIYKLALKERWVQQNNSKGGPN</sequence>
<dbReference type="RefSeq" id="XP_002740493.1">
    <property type="nucleotide sequence ID" value="XM_002740447.1"/>
</dbReference>
<keyword evidence="7" id="KW-0333">Golgi apparatus</keyword>
<keyword evidence="8" id="KW-0472">Membrane</keyword>
<dbReference type="Pfam" id="PF06990">
    <property type="entry name" value="Gal-3-0_sulfotr"/>
    <property type="match status" value="1"/>
</dbReference>
<evidence type="ECO:0000256" key="6">
    <source>
        <dbReference type="ARBA" id="ARBA00022989"/>
    </source>
</evidence>